<dbReference type="EMBL" id="CM045771">
    <property type="protein sequence ID" value="KAI7989527.1"/>
    <property type="molecule type" value="Genomic_DNA"/>
</dbReference>
<proteinExistence type="predicted"/>
<sequence length="97" mass="10895">MLGLSMAEGGSHYCSKKKDDICGDGCDKLLLQFIGIDLLSQSLLLAIVELAEDRHWRVRLAIIEYIPLLASQLGVGFFDDKLGALCMQWLQDKFMNF</sequence>
<evidence type="ECO:0000313" key="1">
    <source>
        <dbReference type="EMBL" id="KAI7989527.1"/>
    </source>
</evidence>
<dbReference type="Proteomes" id="UP001060215">
    <property type="component" value="Chromosome 14"/>
</dbReference>
<gene>
    <name evidence="1" type="ORF">LOK49_LG13G00409</name>
</gene>
<reference evidence="1 2" key="1">
    <citation type="journal article" date="2022" name="Plant J.">
        <title>Chromosome-level genome of Camellia lanceoleosa provides a valuable resource for understanding genome evolution and self-incompatibility.</title>
        <authorList>
            <person name="Gong W."/>
            <person name="Xiao S."/>
            <person name="Wang L."/>
            <person name="Liao Z."/>
            <person name="Chang Y."/>
            <person name="Mo W."/>
            <person name="Hu G."/>
            <person name="Li W."/>
            <person name="Zhao G."/>
            <person name="Zhu H."/>
            <person name="Hu X."/>
            <person name="Ji K."/>
            <person name="Xiang X."/>
            <person name="Song Q."/>
            <person name="Yuan D."/>
            <person name="Jin S."/>
            <person name="Zhang L."/>
        </authorList>
    </citation>
    <scope>NUCLEOTIDE SEQUENCE [LARGE SCALE GENOMIC DNA]</scope>
    <source>
        <strain evidence="1">SQ_2022a</strain>
    </source>
</reference>
<accession>A0ACC0FN51</accession>
<organism evidence="1 2">
    <name type="scientific">Camellia lanceoleosa</name>
    <dbReference type="NCBI Taxonomy" id="1840588"/>
    <lineage>
        <taxon>Eukaryota</taxon>
        <taxon>Viridiplantae</taxon>
        <taxon>Streptophyta</taxon>
        <taxon>Embryophyta</taxon>
        <taxon>Tracheophyta</taxon>
        <taxon>Spermatophyta</taxon>
        <taxon>Magnoliopsida</taxon>
        <taxon>eudicotyledons</taxon>
        <taxon>Gunneridae</taxon>
        <taxon>Pentapetalae</taxon>
        <taxon>asterids</taxon>
        <taxon>Ericales</taxon>
        <taxon>Theaceae</taxon>
        <taxon>Camellia</taxon>
    </lineage>
</organism>
<comment type="caution">
    <text evidence="1">The sequence shown here is derived from an EMBL/GenBank/DDBJ whole genome shotgun (WGS) entry which is preliminary data.</text>
</comment>
<protein>
    <submittedName>
        <fullName evidence="1">Serine/threonine-protein phosphatase 2A 65 kDa regulatory subunit A beta isoform</fullName>
    </submittedName>
</protein>
<evidence type="ECO:0000313" key="2">
    <source>
        <dbReference type="Proteomes" id="UP001060215"/>
    </source>
</evidence>
<keyword evidence="2" id="KW-1185">Reference proteome</keyword>
<name>A0ACC0FN51_9ERIC</name>